<reference evidence="1 2" key="1">
    <citation type="submission" date="2014-08" db="EMBL/GenBank/DDBJ databases">
        <title>Complete genome of a marine bacteria Jeotgalibacillus malaysiensis.</title>
        <authorList>
            <person name="Yaakop A.S."/>
            <person name="Chan K.-G."/>
            <person name="Goh K.M."/>
        </authorList>
    </citation>
    <scope>NUCLEOTIDE SEQUENCE [LARGE SCALE GENOMIC DNA]</scope>
    <source>
        <strain evidence="1 2">D5</strain>
        <plasmid evidence="2">Plasmid</plasmid>
    </source>
</reference>
<evidence type="ECO:0000313" key="1">
    <source>
        <dbReference type="EMBL" id="AJD93204.1"/>
    </source>
</evidence>
<dbReference type="HOGENOM" id="CLU_054933_0_0_9"/>
<gene>
    <name evidence="1" type="ORF">JMA_38860</name>
</gene>
<evidence type="ECO:0000313" key="2">
    <source>
        <dbReference type="Proteomes" id="UP000031449"/>
    </source>
</evidence>
<proteinExistence type="predicted"/>
<organism evidence="1 2">
    <name type="scientific">Jeotgalibacillus malaysiensis</name>
    <dbReference type="NCBI Taxonomy" id="1508404"/>
    <lineage>
        <taxon>Bacteria</taxon>
        <taxon>Bacillati</taxon>
        <taxon>Bacillota</taxon>
        <taxon>Bacilli</taxon>
        <taxon>Bacillales</taxon>
        <taxon>Caryophanaceae</taxon>
        <taxon>Jeotgalibacillus</taxon>
    </lineage>
</organism>
<protein>
    <submittedName>
        <fullName evidence="1">Uncharacterized protein</fullName>
    </submittedName>
</protein>
<dbReference type="Proteomes" id="UP000031449">
    <property type="component" value="Plasmid unnamed"/>
</dbReference>
<sequence>MRKHYELIPVEGETYFQIRALMDIPMHDIVKGQLGGFVDSEENIEQGSYGWIDETCRMKGVVTMKESLLINNCFIFGQGIIENSTLKNVKTVGKAVFLESDIENISSRGFLSMKFVEFSFKGDAQFEIFGWSQFYDSTIIVKKGYVKNSLEMNQCTLKFDEFRIDAKTLLDGLHTIDCDSSPSFITESYGRNEEKCEVKMKGYEFPKSLFMINSSVTGDVKLKGNLTLINSTVSDHAQVELNGTLDSVHLSEMAKLIGDEGVNYIQEKTLSGEDFLLLLENEK</sequence>
<dbReference type="BioCyc" id="JESP1508404:G14D9-13170-MONOMER"/>
<dbReference type="OrthoDB" id="7923656at2"/>
<dbReference type="KEGG" id="jeo:JMA_38860"/>
<dbReference type="AlphaFoldDB" id="A0A0B5AYZ4"/>
<name>A0A0B5AYZ4_9BACL</name>
<accession>A0A0B5AYZ4</accession>
<keyword evidence="2" id="KW-1185">Reference proteome</keyword>
<keyword evidence="1" id="KW-0614">Plasmid</keyword>
<geneLocation type="plasmid" evidence="2"/>
<dbReference type="EMBL" id="CP009417">
    <property type="protein sequence ID" value="AJD93204.1"/>
    <property type="molecule type" value="Genomic_DNA"/>
</dbReference>